<dbReference type="InterPro" id="IPR001584">
    <property type="entry name" value="Integrase_cat-core"/>
</dbReference>
<dbReference type="PROSITE" id="PS50879">
    <property type="entry name" value="RNASE_H_1"/>
    <property type="match status" value="1"/>
</dbReference>
<dbReference type="SUPFAM" id="SSF53098">
    <property type="entry name" value="Ribonuclease H-like"/>
    <property type="match status" value="2"/>
</dbReference>
<feature type="region of interest" description="Disordered" evidence="1">
    <location>
        <begin position="888"/>
        <end position="908"/>
    </location>
</feature>
<dbReference type="InterPro" id="IPR043128">
    <property type="entry name" value="Rev_trsase/Diguanyl_cyclase"/>
</dbReference>
<dbReference type="Gene3D" id="3.10.10.10">
    <property type="entry name" value="HIV Type 1 Reverse Transcriptase, subunit A, domain 1"/>
    <property type="match status" value="1"/>
</dbReference>
<feature type="compositionally biased region" description="Polar residues" evidence="1">
    <location>
        <begin position="897"/>
        <end position="908"/>
    </location>
</feature>
<dbReference type="Pfam" id="PF17919">
    <property type="entry name" value="RT_RNaseH_2"/>
    <property type="match status" value="1"/>
</dbReference>
<dbReference type="PANTHER" id="PTHR48475">
    <property type="entry name" value="RIBONUCLEASE H"/>
    <property type="match status" value="1"/>
</dbReference>
<dbReference type="InterPro" id="IPR043502">
    <property type="entry name" value="DNA/RNA_pol_sf"/>
</dbReference>
<evidence type="ECO:0000313" key="4">
    <source>
        <dbReference type="EMBL" id="SPD13153.1"/>
    </source>
</evidence>
<dbReference type="InterPro" id="IPR002156">
    <property type="entry name" value="RNaseH_domain"/>
</dbReference>
<dbReference type="Pfam" id="PF17921">
    <property type="entry name" value="Integrase_H2C2"/>
    <property type="match status" value="1"/>
</dbReference>
<dbReference type="Gene3D" id="3.30.70.270">
    <property type="match status" value="2"/>
</dbReference>
<dbReference type="FunFam" id="3.30.70.270:FF:000020">
    <property type="entry name" value="Transposon Tf2-6 polyprotein-like Protein"/>
    <property type="match status" value="1"/>
</dbReference>
<reference evidence="4" key="1">
    <citation type="submission" date="2018-02" db="EMBL/GenBank/DDBJ databases">
        <authorList>
            <person name="Cohen D.B."/>
            <person name="Kent A.D."/>
        </authorList>
    </citation>
    <scope>NUCLEOTIDE SEQUENCE</scope>
</reference>
<proteinExistence type="predicted"/>
<dbReference type="EMBL" id="OIVN01003723">
    <property type="protein sequence ID" value="SPD13153.1"/>
    <property type="molecule type" value="Genomic_DNA"/>
</dbReference>
<dbReference type="SUPFAM" id="SSF56672">
    <property type="entry name" value="DNA/RNA polymerases"/>
    <property type="match status" value="1"/>
</dbReference>
<dbReference type="InterPro" id="IPR041577">
    <property type="entry name" value="RT_RNaseH_2"/>
</dbReference>
<dbReference type="Pfam" id="PF00665">
    <property type="entry name" value="rve"/>
    <property type="match status" value="1"/>
</dbReference>
<feature type="domain" description="Integrase catalytic" evidence="3">
    <location>
        <begin position="1504"/>
        <end position="1663"/>
    </location>
</feature>
<sequence>MAGETSGPGPSEQEIRMVALERKFDELLSFVQLIAKRNTEDENQRKEDDKDTGEAEPEGHSNTNATPPRPPTPPKPEGKDSQLDSKIDSLEEKIRLIQGLNSFGNTDFSSMSWFPNMTVPPKFKAPEFEKYNGRGDPMIHLQMYCRKMAPYADNEPLLIQTFQDTLTGNAAEWYSQLKKISHWKELADTFLAQYGFNSQIAPDRFDLQRMEKKSNETFREYAQRWREKAARARPPLDEREMIKIFVDTLKNPYFDRMMGLQMQFFVDLIPVGDRIEDALKTKKIVDMTALMALAEQAAKKAPTKRKEGDVQMIGRNNGRPRQVLPTFTMQPIQPRPIQAPAPTQAPAPAPAPQMPARPEGNQPNDNRWLRKEPRQFTPLPMPMTELYPILIEKSLISPIVPKPYNGPQRRDFNPNSACDFHFGEVGHTVENCGQLRHRVQDLIDHGVLKFEGLPNITTNPLPKHPEGGVNMVEVEEGNEESIAWRRLFYTLEKQKHITPLDAPPGPSTGDSCEYHSGARGHSLDCCEEFKKKVTDLMENGIVGREEIPSKGSRQPDDPSEFDWYAEINLDDIVEDEMDLDNLQDEEADWGYFMEDDTDEWRDVDLTEFFQFPYLIMPPGFVTPEFEIFLRGWGSGGPFAKLRNLTGWDDLVRVFLERYRFNPHSILEYLGLKKDEEPYIIPDPGGKKRKVKPPPPPKNPATVITTAVAEEEDAGPMVEGLSIHTIAEEEDSTTTPPTRHCQQGEEVKTWTCVPLLQRVSSSNEITRKTSNDPHVSKIDNKTDCSLDNIDNSDEEIELPSDILEALERQDEGSKPNIEELEIVNLAERGPRHRHSGPQDPAKARMQARQTSTATDEARSHFEDQGRGGKAIEGRFPKHSNLFGLGSQYSPGAEEGRKSQNVRGLSGSLNRASPKDNFPLPHIDTLVDNTATNVVFSFMDGFSGYNQIKMAEEDKSKTAFVTHWGTFVYDVMPFGLKNAGATYQRAMVTLFHDMIHHEIEVYVDDMIAKSRTAQDHLTDLRKLFQRLKKYQLRLNPNKVFKPYEACPRQRTEKEIRSFLGRINYIARFIAQLTATCEPLFKLLRKDVKIKWTEDCQKAFDKIKEYLLNPPILVPPTPGRPLILYLTVQEASMGCMLGQQDETGKKEQAIYYLSKKFTEPETRYLLVEEDVLRTGLGLQEAETVHALLHHLVGIPDGPNQAIKGQAIADYLADYPSEQLELMDSEFPDEDVMIVEEDNQGRWKLYFDGAANAVGSGIGAVLVSPKGQQTPIAVKLGFDCTNNMTEYEACIVGLQAALEFGAYELEVFGDSLLIVSQTNGEWQARDPKLIPYQRYISRLIPKFKYVTFTYTPRAHNHFADALATLASLIKLVEGDDVRPLRIETRDIPAYCVCIEECMNVEAEIDDKPWYYDIKRFIQDREFLYKRTHDATLLRCVDAEEANRLIQEMHAGLMGAHANGPFLARKIMRAGYYWLTMERDCIRHVQTCHKCQMYQNSKNAPPQYLHTMASPWPFSAWGMDVIGAITPKASNGHEFILVAIDYFTKWVEACSFKNVTQVAVTRFVKNNIICRYGMPEMLITDNASNLNNRMMDQLCQQFKIQHHNSAPYRPKMNGAVEAANKNVKKILSKMTETYKDWHEHLPYALCAYRTSVRTSVGATPYSLVYGMEAVLPVEVEIPSLRILSQTQLEEAEWAQARYEQLNFIDEKRLAALCHGQLYQRRIERAYNKKARPRTFQPGDLVLKKRNMALSDPRGKFAPSYEGPYVVKKAFSGGAIILADMDGEEFRSPINSDSVIKYHV</sequence>
<feature type="compositionally biased region" description="Basic and acidic residues" evidence="1">
    <location>
        <begin position="37"/>
        <end position="59"/>
    </location>
</feature>
<feature type="region of interest" description="Disordered" evidence="1">
    <location>
        <begin position="827"/>
        <end position="875"/>
    </location>
</feature>
<evidence type="ECO:0000259" key="3">
    <source>
        <dbReference type="PROSITE" id="PS50994"/>
    </source>
</evidence>
<feature type="compositionally biased region" description="Pro residues" evidence="1">
    <location>
        <begin position="333"/>
        <end position="355"/>
    </location>
</feature>
<dbReference type="GO" id="GO:0004523">
    <property type="term" value="F:RNA-DNA hybrid ribonuclease activity"/>
    <property type="evidence" value="ECO:0007669"/>
    <property type="project" value="InterPro"/>
</dbReference>
<protein>
    <submittedName>
        <fullName evidence="4">Uncharacterized protein</fullName>
    </submittedName>
</protein>
<dbReference type="Pfam" id="PF13456">
    <property type="entry name" value="RVT_3"/>
    <property type="match status" value="1"/>
</dbReference>
<dbReference type="Pfam" id="PF03732">
    <property type="entry name" value="Retrotrans_gag"/>
    <property type="match status" value="1"/>
</dbReference>
<dbReference type="GO" id="GO:0015074">
    <property type="term" value="P:DNA integration"/>
    <property type="evidence" value="ECO:0007669"/>
    <property type="project" value="InterPro"/>
</dbReference>
<dbReference type="InterPro" id="IPR041588">
    <property type="entry name" value="Integrase_H2C2"/>
</dbReference>
<dbReference type="CDD" id="cd01647">
    <property type="entry name" value="RT_LTR"/>
    <property type="match status" value="1"/>
</dbReference>
<dbReference type="PROSITE" id="PS50994">
    <property type="entry name" value="INTEGRASE"/>
    <property type="match status" value="1"/>
</dbReference>
<name>A0A2N9HN33_FAGSY</name>
<feature type="region of interest" description="Disordered" evidence="1">
    <location>
        <begin position="35"/>
        <end position="83"/>
    </location>
</feature>
<feature type="region of interest" description="Disordered" evidence="1">
    <location>
        <begin position="299"/>
        <end position="370"/>
    </location>
</feature>
<evidence type="ECO:0000259" key="2">
    <source>
        <dbReference type="PROSITE" id="PS50879"/>
    </source>
</evidence>
<dbReference type="InterPro" id="IPR005162">
    <property type="entry name" value="Retrotrans_gag_dom"/>
</dbReference>
<dbReference type="Gene3D" id="1.10.340.70">
    <property type="match status" value="1"/>
</dbReference>
<organism evidence="4">
    <name type="scientific">Fagus sylvatica</name>
    <name type="common">Beechnut</name>
    <dbReference type="NCBI Taxonomy" id="28930"/>
    <lineage>
        <taxon>Eukaryota</taxon>
        <taxon>Viridiplantae</taxon>
        <taxon>Streptophyta</taxon>
        <taxon>Embryophyta</taxon>
        <taxon>Tracheophyta</taxon>
        <taxon>Spermatophyta</taxon>
        <taxon>Magnoliopsida</taxon>
        <taxon>eudicotyledons</taxon>
        <taxon>Gunneridae</taxon>
        <taxon>Pentapetalae</taxon>
        <taxon>rosids</taxon>
        <taxon>fabids</taxon>
        <taxon>Fagales</taxon>
        <taxon>Fagaceae</taxon>
        <taxon>Fagus</taxon>
    </lineage>
</organism>
<dbReference type="Pfam" id="PF00078">
    <property type="entry name" value="RVT_1"/>
    <property type="match status" value="1"/>
</dbReference>
<dbReference type="InterPro" id="IPR000477">
    <property type="entry name" value="RT_dom"/>
</dbReference>
<accession>A0A2N9HN33</accession>
<dbReference type="CDD" id="cd09279">
    <property type="entry name" value="RNase_HI_like"/>
    <property type="match status" value="1"/>
</dbReference>
<evidence type="ECO:0000256" key="1">
    <source>
        <dbReference type="SAM" id="MobiDB-lite"/>
    </source>
</evidence>
<gene>
    <name evidence="4" type="ORF">FSB_LOCUS41035</name>
</gene>
<feature type="compositionally biased region" description="Basic and acidic residues" evidence="1">
    <location>
        <begin position="854"/>
        <end position="874"/>
    </location>
</feature>
<dbReference type="InterPro" id="IPR012337">
    <property type="entry name" value="RNaseH-like_sf"/>
</dbReference>
<dbReference type="InterPro" id="IPR036397">
    <property type="entry name" value="RNaseH_sf"/>
</dbReference>
<dbReference type="Gene3D" id="3.30.420.10">
    <property type="entry name" value="Ribonuclease H-like superfamily/Ribonuclease H"/>
    <property type="match status" value="2"/>
</dbReference>
<dbReference type="GO" id="GO:0003676">
    <property type="term" value="F:nucleic acid binding"/>
    <property type="evidence" value="ECO:0007669"/>
    <property type="project" value="InterPro"/>
</dbReference>
<dbReference type="PANTHER" id="PTHR48475:SF1">
    <property type="entry name" value="RNASE H TYPE-1 DOMAIN-CONTAINING PROTEIN"/>
    <property type="match status" value="1"/>
</dbReference>
<feature type="domain" description="RNase H type-1" evidence="2">
    <location>
        <begin position="1235"/>
        <end position="1364"/>
    </location>
</feature>